<dbReference type="AlphaFoldDB" id="A0A371JKV5"/>
<keyword evidence="8" id="KW-1185">Reference proteome</keyword>
<evidence type="ECO:0000256" key="6">
    <source>
        <dbReference type="SAM" id="Phobius"/>
    </source>
</evidence>
<protein>
    <recommendedName>
        <fullName evidence="9">Sugar transporter</fullName>
    </recommendedName>
</protein>
<evidence type="ECO:0000313" key="8">
    <source>
        <dbReference type="Proteomes" id="UP000261828"/>
    </source>
</evidence>
<keyword evidence="4 6" id="KW-1133">Transmembrane helix</keyword>
<dbReference type="InterPro" id="IPR050833">
    <property type="entry name" value="Poly_Biosynth_Transport"/>
</dbReference>
<comment type="caution">
    <text evidence="7">The sequence shown here is derived from an EMBL/GenBank/DDBJ whole genome shotgun (WGS) entry which is preliminary data.</text>
</comment>
<feature type="transmembrane region" description="Helical" evidence="6">
    <location>
        <begin position="123"/>
        <end position="147"/>
    </location>
</feature>
<feature type="transmembrane region" description="Helical" evidence="6">
    <location>
        <begin position="185"/>
        <end position="204"/>
    </location>
</feature>
<dbReference type="RefSeq" id="WP_116185982.1">
    <property type="nucleotide sequence ID" value="NZ_QTJX01000009.1"/>
</dbReference>
<feature type="transmembrane region" description="Helical" evidence="6">
    <location>
        <begin position="438"/>
        <end position="458"/>
    </location>
</feature>
<feature type="transmembrane region" description="Helical" evidence="6">
    <location>
        <begin position="53"/>
        <end position="74"/>
    </location>
</feature>
<evidence type="ECO:0000256" key="1">
    <source>
        <dbReference type="ARBA" id="ARBA00004651"/>
    </source>
</evidence>
<dbReference type="OrthoDB" id="8609648at2"/>
<feature type="transmembrane region" description="Helical" evidence="6">
    <location>
        <begin position="395"/>
        <end position="417"/>
    </location>
</feature>
<dbReference type="PANTHER" id="PTHR30250:SF26">
    <property type="entry name" value="PSMA PROTEIN"/>
    <property type="match status" value="1"/>
</dbReference>
<accession>A0A371JKV5</accession>
<evidence type="ECO:0000313" key="7">
    <source>
        <dbReference type="EMBL" id="RDY57595.1"/>
    </source>
</evidence>
<dbReference type="GO" id="GO:0005886">
    <property type="term" value="C:plasma membrane"/>
    <property type="evidence" value="ECO:0007669"/>
    <property type="project" value="UniProtKB-SubCell"/>
</dbReference>
<dbReference type="PANTHER" id="PTHR30250">
    <property type="entry name" value="PST FAMILY PREDICTED COLANIC ACID TRANSPORTER"/>
    <property type="match status" value="1"/>
</dbReference>
<evidence type="ECO:0000256" key="5">
    <source>
        <dbReference type="ARBA" id="ARBA00023136"/>
    </source>
</evidence>
<evidence type="ECO:0008006" key="9">
    <source>
        <dbReference type="Google" id="ProtNLM"/>
    </source>
</evidence>
<name>A0A371JKV5_9FLAO</name>
<dbReference type="Proteomes" id="UP000261828">
    <property type="component" value="Unassembled WGS sequence"/>
</dbReference>
<gene>
    <name evidence="7" type="ORF">DX873_18480</name>
</gene>
<feature type="transmembrane region" description="Helical" evidence="6">
    <location>
        <begin position="12"/>
        <end position="33"/>
    </location>
</feature>
<evidence type="ECO:0000256" key="4">
    <source>
        <dbReference type="ARBA" id="ARBA00022989"/>
    </source>
</evidence>
<feature type="transmembrane region" description="Helical" evidence="6">
    <location>
        <begin position="310"/>
        <end position="328"/>
    </location>
</feature>
<keyword evidence="2" id="KW-1003">Cell membrane</keyword>
<organism evidence="7 8">
    <name type="scientific">Flagellimonas nanhaiensis</name>
    <dbReference type="NCBI Taxonomy" id="2292706"/>
    <lineage>
        <taxon>Bacteria</taxon>
        <taxon>Pseudomonadati</taxon>
        <taxon>Bacteroidota</taxon>
        <taxon>Flavobacteriia</taxon>
        <taxon>Flavobacteriales</taxon>
        <taxon>Flavobacteriaceae</taxon>
        <taxon>Flagellimonas</taxon>
    </lineage>
</organism>
<proteinExistence type="predicted"/>
<sequence length="520" mass="59981">MSRLVHTIKNAWIALTFHVLYVLTQFISRNIFLEYLGDDFVGTTGTIKSILQFLNLAELGIGAAVGFALYNPIFNNDRNKINEIIGYLGYLYKRIGLIVLLVAIILTFFFPVIFANSAVEDGLILYLFIALLASNLISYFFAYFLFLLEADQKNYVNNIIGQTSFILKLLVQCIVLYFWQNIVLWISLEIIFSVIYVVVLRNRIQKIYPWLNFKFKTTKEIRRNNGLLLQKIKQLSIHKIGNFVSNGTDNILIFSFINPESVAFVGNYQLVMNNLNTLLNKLFVGTNASVGNLVAENNLKTMDKVFWEMMALRFFFAGITSIGLWLGFDGFIILWLGENYLLSKPILLCFIGIFFILQVRQPVDCFKQAYGLYGDTWAPLVQSAVNLAISLLCIIQYGIIGVLFGTIISQLIIVMIWRPYYLFKYGFKWPVQKYVKGFAFHLLLLGFTGLICFIPLNLIDMEFESNFVTYFFKLLSSCLIFTTIYFLALRFLSKGFEDVVKRFMNFFMNKINPKNKIDQE</sequence>
<feature type="transmembrane region" description="Helical" evidence="6">
    <location>
        <begin position="159"/>
        <end position="179"/>
    </location>
</feature>
<evidence type="ECO:0000256" key="2">
    <source>
        <dbReference type="ARBA" id="ARBA00022475"/>
    </source>
</evidence>
<evidence type="ECO:0000256" key="3">
    <source>
        <dbReference type="ARBA" id="ARBA00022692"/>
    </source>
</evidence>
<keyword evidence="3 6" id="KW-0812">Transmembrane</keyword>
<feature type="transmembrane region" description="Helical" evidence="6">
    <location>
        <begin position="340"/>
        <end position="357"/>
    </location>
</feature>
<comment type="subcellular location">
    <subcellularLocation>
        <location evidence="1">Cell membrane</location>
        <topology evidence="1">Multi-pass membrane protein</topology>
    </subcellularLocation>
</comment>
<keyword evidence="5 6" id="KW-0472">Membrane</keyword>
<reference evidence="7 8" key="1">
    <citation type="submission" date="2018-08" db="EMBL/GenBank/DDBJ databases">
        <title>Muricauda nanhaiensis sp. nov., isolated from seawater of the South China Sea.</title>
        <authorList>
            <person name="Dang Y."/>
        </authorList>
    </citation>
    <scope>NUCLEOTIDE SEQUENCE [LARGE SCALE GENOMIC DNA]</scope>
    <source>
        <strain evidence="7 8">SM1704</strain>
    </source>
</reference>
<feature type="transmembrane region" description="Helical" evidence="6">
    <location>
        <begin position="470"/>
        <end position="492"/>
    </location>
</feature>
<feature type="transmembrane region" description="Helical" evidence="6">
    <location>
        <begin position="95"/>
        <end position="117"/>
    </location>
</feature>
<dbReference type="EMBL" id="QTJX01000009">
    <property type="protein sequence ID" value="RDY57595.1"/>
    <property type="molecule type" value="Genomic_DNA"/>
</dbReference>